<proteinExistence type="predicted"/>
<dbReference type="Pfam" id="PF00144">
    <property type="entry name" value="Beta-lactamase"/>
    <property type="match status" value="1"/>
</dbReference>
<evidence type="ECO:0000256" key="1">
    <source>
        <dbReference type="ARBA" id="ARBA00004370"/>
    </source>
</evidence>
<dbReference type="RefSeq" id="WP_022938373.1">
    <property type="nucleotide sequence ID" value="NZ_CABKRQ010000005.1"/>
</dbReference>
<sequence>MKKTLSFLLAGVLAFSSLFSMNVQAASDSVQTMADTLIQNYGVTSLQYALIDNGEIITSGTSGVYSKSENRLLTKDNMYTIGSTSKMFVTASIMKLVDEGKIDLDKPVKDYVPEFRMKDSRYRKITVRMLLNHSSGLMGSTYLNGFLFNDNDTQAHDSFLKDLREQELKADPGAYSVYSNDSFTLAEIVIEKVSGESFTEYIRKNITEPLGLTHTKTPLDDFDRSLVAKTYYPNTPMLANGVDNANIIGTGGIYSTAEELCKFAQIYMKNNSLLSAESKKATFQKEYLRGQWLADEPNIINFGLGWDSVNLDPFASYGIQAGVKGGDTLLMHSSLIVLPEYNMAAAVTSSGGSSLYDQILATQLLMDRLYEKGIIKGAETLPVPSQPVQKALDGDLKKYEGYYANFGGIYRVDLSDDGLLTYKNAYLEGNEQAATMIYVGDGQFVDPTGNLAMYFMEQNGNTYLNVNGASELPGIGRVHEHSYFAQKVELSELSDSVAKAWAAREDKGYLSILNKYTSQVVATVLPVTSVALKGNYLSCYRVIDANTAVPEIEIPMSGSRDVGIISFYKEDGIEYMKLNDNLFVSEDAIKEVHRDSFSVRINDKGYNQYYYAGPEYEGKNISITVPENAGYVVYDSTGMAVLNSVNSKPESFPLGAGCYILFMGDAGARFKVEIKD</sequence>
<keyword evidence="2" id="KW-0472">Membrane</keyword>
<evidence type="ECO:0000256" key="2">
    <source>
        <dbReference type="ARBA" id="ARBA00023136"/>
    </source>
</evidence>
<dbReference type="OrthoDB" id="9797709at2"/>
<dbReference type="SUPFAM" id="SSF56601">
    <property type="entry name" value="beta-lactamase/transpeptidase-like"/>
    <property type="match status" value="1"/>
</dbReference>
<dbReference type="InterPro" id="IPR001466">
    <property type="entry name" value="Beta-lactam-related"/>
</dbReference>
<dbReference type="GeneID" id="94441459"/>
<evidence type="ECO:0000313" key="5">
    <source>
        <dbReference type="EMBL" id="PXX80516.1"/>
    </source>
</evidence>
<keyword evidence="3" id="KW-0732">Signal</keyword>
<protein>
    <submittedName>
        <fullName evidence="5">CubicO group peptidase (Beta-lactamase class C family)</fullName>
    </submittedName>
</protein>
<dbReference type="InterPro" id="IPR012338">
    <property type="entry name" value="Beta-lactam/transpept-like"/>
</dbReference>
<organism evidence="5 6">
    <name type="scientific">Dielma fastidiosa</name>
    <dbReference type="NCBI Taxonomy" id="1034346"/>
    <lineage>
        <taxon>Bacteria</taxon>
        <taxon>Bacillati</taxon>
        <taxon>Bacillota</taxon>
        <taxon>Erysipelotrichia</taxon>
        <taxon>Erysipelotrichales</taxon>
        <taxon>Erysipelotrichaceae</taxon>
        <taxon>Dielma</taxon>
    </lineage>
</organism>
<evidence type="ECO:0000256" key="3">
    <source>
        <dbReference type="SAM" id="SignalP"/>
    </source>
</evidence>
<comment type="caution">
    <text evidence="5">The sequence shown here is derived from an EMBL/GenBank/DDBJ whole genome shotgun (WGS) entry which is preliminary data.</text>
</comment>
<comment type="subcellular location">
    <subcellularLocation>
        <location evidence="1">Membrane</location>
    </subcellularLocation>
</comment>
<reference evidence="5 6" key="1">
    <citation type="submission" date="2018-05" db="EMBL/GenBank/DDBJ databases">
        <title>Genomic Encyclopedia of Type Strains, Phase IV (KMG-IV): sequencing the most valuable type-strain genomes for metagenomic binning, comparative biology and taxonomic classification.</title>
        <authorList>
            <person name="Goeker M."/>
        </authorList>
    </citation>
    <scope>NUCLEOTIDE SEQUENCE [LARGE SCALE GENOMIC DNA]</scope>
    <source>
        <strain evidence="5 6">JC118</strain>
    </source>
</reference>
<dbReference type="STRING" id="1034346.GCA_000313565_02068"/>
<dbReference type="EMBL" id="QJKH01000003">
    <property type="protein sequence ID" value="PXX80516.1"/>
    <property type="molecule type" value="Genomic_DNA"/>
</dbReference>
<dbReference type="AlphaFoldDB" id="A0A318KY08"/>
<feature type="domain" description="Beta-lactamase-related" evidence="4">
    <location>
        <begin position="33"/>
        <end position="354"/>
    </location>
</feature>
<dbReference type="InterPro" id="IPR050491">
    <property type="entry name" value="AmpC-like"/>
</dbReference>
<gene>
    <name evidence="5" type="ORF">DES51_103109</name>
</gene>
<dbReference type="GO" id="GO:0016020">
    <property type="term" value="C:membrane"/>
    <property type="evidence" value="ECO:0007669"/>
    <property type="project" value="UniProtKB-SubCell"/>
</dbReference>
<feature type="chain" id="PRO_5043163781" evidence="3">
    <location>
        <begin position="26"/>
        <end position="676"/>
    </location>
</feature>
<name>A0A318KY08_9FIRM</name>
<dbReference type="Gene3D" id="3.40.710.10">
    <property type="entry name" value="DD-peptidase/beta-lactamase superfamily"/>
    <property type="match status" value="1"/>
</dbReference>
<dbReference type="PANTHER" id="PTHR46825">
    <property type="entry name" value="D-ALANYL-D-ALANINE-CARBOXYPEPTIDASE/ENDOPEPTIDASE AMPH"/>
    <property type="match status" value="1"/>
</dbReference>
<keyword evidence="6" id="KW-1185">Reference proteome</keyword>
<evidence type="ECO:0000259" key="4">
    <source>
        <dbReference type="Pfam" id="PF00144"/>
    </source>
</evidence>
<dbReference type="Proteomes" id="UP000247612">
    <property type="component" value="Unassembled WGS sequence"/>
</dbReference>
<dbReference type="PANTHER" id="PTHR46825:SF11">
    <property type="entry name" value="PENICILLIN-BINDING PROTEIN 4"/>
    <property type="match status" value="1"/>
</dbReference>
<feature type="signal peptide" evidence="3">
    <location>
        <begin position="1"/>
        <end position="25"/>
    </location>
</feature>
<accession>A0A318KY08</accession>
<evidence type="ECO:0000313" key="6">
    <source>
        <dbReference type="Proteomes" id="UP000247612"/>
    </source>
</evidence>